<dbReference type="NCBIfam" id="NF008588">
    <property type="entry name" value="PRK11553.1"/>
    <property type="match status" value="1"/>
</dbReference>
<comment type="subcellular location">
    <subcellularLocation>
        <location evidence="1">Periplasm</location>
    </subcellularLocation>
</comment>
<dbReference type="SMART" id="SM00062">
    <property type="entry name" value="PBPb"/>
    <property type="match status" value="1"/>
</dbReference>
<dbReference type="PANTHER" id="PTHR30024">
    <property type="entry name" value="ALIPHATIC SULFONATES-BINDING PROTEIN-RELATED"/>
    <property type="match status" value="1"/>
</dbReference>
<dbReference type="Pfam" id="PF09084">
    <property type="entry name" value="NMT1"/>
    <property type="match status" value="1"/>
</dbReference>
<comment type="caution">
    <text evidence="6">The sequence shown here is derived from an EMBL/GenBank/DDBJ whole genome shotgun (WGS) entry which is preliminary data.</text>
</comment>
<dbReference type="InterPro" id="IPR001638">
    <property type="entry name" value="Solute-binding_3/MltF_N"/>
</dbReference>
<gene>
    <name evidence="6" type="ORF">GCM10010970_30780</name>
</gene>
<dbReference type="InterPro" id="IPR015168">
    <property type="entry name" value="SsuA/THI5"/>
</dbReference>
<dbReference type="RefSeq" id="WP_229709052.1">
    <property type="nucleotide sequence ID" value="NZ_BMLX01000004.1"/>
</dbReference>
<keyword evidence="7" id="KW-1185">Reference proteome</keyword>
<dbReference type="SUPFAM" id="SSF53850">
    <property type="entry name" value="Periplasmic binding protein-like II"/>
    <property type="match status" value="1"/>
</dbReference>
<organism evidence="6 7">
    <name type="scientific">Silvimonas iriomotensis</name>
    <dbReference type="NCBI Taxonomy" id="449662"/>
    <lineage>
        <taxon>Bacteria</taxon>
        <taxon>Pseudomonadati</taxon>
        <taxon>Pseudomonadota</taxon>
        <taxon>Betaproteobacteria</taxon>
        <taxon>Neisseriales</taxon>
        <taxon>Chitinibacteraceae</taxon>
        <taxon>Silvimonas</taxon>
    </lineage>
</organism>
<name>A0ABQ2PCN0_9NEIS</name>
<accession>A0ABQ2PCN0</accession>
<keyword evidence="3" id="KW-0813">Transport</keyword>
<sequence>MMRLTKPGRWLAIATLALVATLPAWAQELRIGYQKSSFNLIVLKSRGVLEQKPGLTVKWVEFPAGPQLLEALNAGSVDFGMTGDTPPLFSQASGSKLVYVGYEPAKPQAAAILVLKASGIKQLADLKGRRIALQKGSSSHALVLRALDKAGLKWDDIQPAYLAPADARAAFERGAVDAWAIWDPYFAAAEKTGAVRVLASGEGLTSNQTFYLASRDFAQKNKALLDTVFEALTRNSEYIEQHNADAARLLSAYVGLDQATFEQVLARHPDYRVRWLDDKTIAEQQKLADRFASEGLIPHPVTVADIVVRH</sequence>
<evidence type="ECO:0000256" key="2">
    <source>
        <dbReference type="ARBA" id="ARBA00010742"/>
    </source>
</evidence>
<evidence type="ECO:0000256" key="3">
    <source>
        <dbReference type="ARBA" id="ARBA00022448"/>
    </source>
</evidence>
<evidence type="ECO:0000256" key="1">
    <source>
        <dbReference type="ARBA" id="ARBA00004418"/>
    </source>
</evidence>
<dbReference type="NCBIfam" id="TIGR01728">
    <property type="entry name" value="SsuA_fam"/>
    <property type="match status" value="1"/>
</dbReference>
<dbReference type="CDD" id="cd13557">
    <property type="entry name" value="PBP2_SsuA"/>
    <property type="match status" value="1"/>
</dbReference>
<keyword evidence="4" id="KW-0732">Signal</keyword>
<evidence type="ECO:0000313" key="7">
    <source>
        <dbReference type="Proteomes" id="UP000637267"/>
    </source>
</evidence>
<dbReference type="InterPro" id="IPR010067">
    <property type="entry name" value="ABC_SsuA_sub-bd"/>
</dbReference>
<evidence type="ECO:0000259" key="5">
    <source>
        <dbReference type="SMART" id="SM00062"/>
    </source>
</evidence>
<reference evidence="7" key="1">
    <citation type="journal article" date="2019" name="Int. J. Syst. Evol. Microbiol.">
        <title>The Global Catalogue of Microorganisms (GCM) 10K type strain sequencing project: providing services to taxonomists for standard genome sequencing and annotation.</title>
        <authorList>
            <consortium name="The Broad Institute Genomics Platform"/>
            <consortium name="The Broad Institute Genome Sequencing Center for Infectious Disease"/>
            <person name="Wu L."/>
            <person name="Ma J."/>
        </authorList>
    </citation>
    <scope>NUCLEOTIDE SEQUENCE [LARGE SCALE GENOMIC DNA]</scope>
    <source>
        <strain evidence="7">CGMCC 1.8859</strain>
    </source>
</reference>
<comment type="similarity">
    <text evidence="2">Belongs to the bacterial solute-binding protein SsuA/TauA family.</text>
</comment>
<proteinExistence type="inferred from homology"/>
<protein>
    <submittedName>
        <fullName evidence="6">Sulfonate ABC transporter substrate-binding protein</fullName>
    </submittedName>
</protein>
<dbReference type="Proteomes" id="UP000637267">
    <property type="component" value="Unassembled WGS sequence"/>
</dbReference>
<dbReference type="EMBL" id="BMLX01000004">
    <property type="protein sequence ID" value="GGP23078.1"/>
    <property type="molecule type" value="Genomic_DNA"/>
</dbReference>
<dbReference type="PANTHER" id="PTHR30024:SF42">
    <property type="entry name" value="ALIPHATIC SULFONATES-BINDING PROTEIN-RELATED"/>
    <property type="match status" value="1"/>
</dbReference>
<evidence type="ECO:0000313" key="6">
    <source>
        <dbReference type="EMBL" id="GGP23078.1"/>
    </source>
</evidence>
<evidence type="ECO:0000256" key="4">
    <source>
        <dbReference type="ARBA" id="ARBA00022729"/>
    </source>
</evidence>
<feature type="domain" description="Solute-binding protein family 3/N-terminal" evidence="5">
    <location>
        <begin position="28"/>
        <end position="257"/>
    </location>
</feature>
<dbReference type="Gene3D" id="3.40.190.10">
    <property type="entry name" value="Periplasmic binding protein-like II"/>
    <property type="match status" value="2"/>
</dbReference>